<dbReference type="SUPFAM" id="SSF49854">
    <property type="entry name" value="Spermadhesin, CUB domain"/>
    <property type="match status" value="1"/>
</dbReference>
<protein>
    <recommendedName>
        <fullName evidence="3">CUB domain-containing protein</fullName>
    </recommendedName>
</protein>
<dbReference type="InterPro" id="IPR000859">
    <property type="entry name" value="CUB_dom"/>
</dbReference>
<keyword evidence="1" id="KW-1015">Disulfide bond</keyword>
<dbReference type="InterPro" id="IPR035914">
    <property type="entry name" value="Sperma_CUB_dom_sf"/>
</dbReference>
<evidence type="ECO:0000313" key="4">
    <source>
        <dbReference type="EMBL" id="TRZ04118.1"/>
    </source>
</evidence>
<gene>
    <name evidence="4" type="ORF">DNTS_004723</name>
</gene>
<dbReference type="GO" id="GO:0005615">
    <property type="term" value="C:extracellular space"/>
    <property type="evidence" value="ECO:0007669"/>
    <property type="project" value="TreeGrafter"/>
</dbReference>
<organism evidence="4 5">
    <name type="scientific">Danionella cerebrum</name>
    <dbReference type="NCBI Taxonomy" id="2873325"/>
    <lineage>
        <taxon>Eukaryota</taxon>
        <taxon>Metazoa</taxon>
        <taxon>Chordata</taxon>
        <taxon>Craniata</taxon>
        <taxon>Vertebrata</taxon>
        <taxon>Euteleostomi</taxon>
        <taxon>Actinopterygii</taxon>
        <taxon>Neopterygii</taxon>
        <taxon>Teleostei</taxon>
        <taxon>Ostariophysi</taxon>
        <taxon>Cypriniformes</taxon>
        <taxon>Danionidae</taxon>
        <taxon>Danioninae</taxon>
        <taxon>Danionella</taxon>
    </lineage>
</organism>
<accession>A0A553RPL5</accession>
<evidence type="ECO:0000256" key="2">
    <source>
        <dbReference type="PROSITE-ProRule" id="PRU00059"/>
    </source>
</evidence>
<comment type="caution">
    <text evidence="4">The sequence shown here is derived from an EMBL/GenBank/DDBJ whole genome shotgun (WGS) entry which is preliminary data.</text>
</comment>
<comment type="caution">
    <text evidence="2">Lacks conserved residue(s) required for the propagation of feature annotation.</text>
</comment>
<sequence length="129" mass="14701">MQFQTEVNYDTLEIRDGPSNSSPLIGEYHGTQAPHFLISTSNYMYLLFTTDNSRSSEGFQIRYETKCFSKPLVICKHLKLALVDCYADQLDLSSFGLYQMGSVLCSENRCMLKVLMHGPAIESELRHAY</sequence>
<name>A0A553RPL5_9TELE</name>
<dbReference type="Pfam" id="PF00431">
    <property type="entry name" value="CUB"/>
    <property type="match status" value="1"/>
</dbReference>
<dbReference type="AlphaFoldDB" id="A0A553RPL5"/>
<keyword evidence="5" id="KW-1185">Reference proteome</keyword>
<evidence type="ECO:0000256" key="1">
    <source>
        <dbReference type="ARBA" id="ARBA00023157"/>
    </source>
</evidence>
<dbReference type="CDD" id="cd00041">
    <property type="entry name" value="CUB"/>
    <property type="match status" value="1"/>
</dbReference>
<dbReference type="STRING" id="623744.A0A553RPL5"/>
<dbReference type="EMBL" id="SRMA01001379">
    <property type="protein sequence ID" value="TRZ04118.1"/>
    <property type="molecule type" value="Genomic_DNA"/>
</dbReference>
<proteinExistence type="predicted"/>
<dbReference type="Gene3D" id="2.60.120.290">
    <property type="entry name" value="Spermadhesin, CUB domain"/>
    <property type="match status" value="1"/>
</dbReference>
<dbReference type="PANTHER" id="PTHR24255:SF34">
    <property type="entry name" value="CUB AND SUSHI MULTIPLE DOMAINS 1"/>
    <property type="match status" value="1"/>
</dbReference>
<reference evidence="4 5" key="1">
    <citation type="journal article" date="2019" name="Sci. Data">
        <title>Hybrid genome assembly and annotation of Danionella translucida.</title>
        <authorList>
            <person name="Kadobianskyi M."/>
            <person name="Schulze L."/>
            <person name="Schuelke M."/>
            <person name="Judkewitz B."/>
        </authorList>
    </citation>
    <scope>NUCLEOTIDE SEQUENCE [LARGE SCALE GENOMIC DNA]</scope>
    <source>
        <strain evidence="4 5">Bolton</strain>
    </source>
</reference>
<dbReference type="GO" id="GO:0004252">
    <property type="term" value="F:serine-type endopeptidase activity"/>
    <property type="evidence" value="ECO:0007669"/>
    <property type="project" value="TreeGrafter"/>
</dbReference>
<dbReference type="PROSITE" id="PS01180">
    <property type="entry name" value="CUB"/>
    <property type="match status" value="1"/>
</dbReference>
<dbReference type="Proteomes" id="UP000316079">
    <property type="component" value="Unassembled WGS sequence"/>
</dbReference>
<dbReference type="PANTHER" id="PTHR24255">
    <property type="entry name" value="COMPLEMENT COMPONENT 1, S SUBCOMPONENT-RELATED"/>
    <property type="match status" value="1"/>
</dbReference>
<evidence type="ECO:0000259" key="3">
    <source>
        <dbReference type="PROSITE" id="PS01180"/>
    </source>
</evidence>
<feature type="domain" description="CUB" evidence="3">
    <location>
        <begin position="1"/>
        <end position="66"/>
    </location>
</feature>
<evidence type="ECO:0000313" key="5">
    <source>
        <dbReference type="Proteomes" id="UP000316079"/>
    </source>
</evidence>
<dbReference type="OrthoDB" id="9116368at2759"/>